<accession>K9ULG2</accession>
<dbReference type="SUPFAM" id="SSF50998">
    <property type="entry name" value="Quinoprotein alcohol dehydrogenase-like"/>
    <property type="match status" value="1"/>
</dbReference>
<evidence type="ECO:0000313" key="1">
    <source>
        <dbReference type="EMBL" id="AFY95039.1"/>
    </source>
</evidence>
<dbReference type="RefSeq" id="WP_015161151.1">
    <property type="nucleotide sequence ID" value="NC_019697.1"/>
</dbReference>
<dbReference type="EMBL" id="CP003600">
    <property type="protein sequence ID" value="AFY95039.1"/>
    <property type="molecule type" value="Genomic_DNA"/>
</dbReference>
<sequence length="332" mass="37243">MSDSEQIRPLFLPGGVLSPDGQIGYFTNSNNSIEAIDLNDGKTLWTNEVASYPLMATSNWLVAQKSIPDRVNGFEIAKLDLERYGSLLWVSAPIVFPDWVCVYRDATLNFQVRATTENLFLDWQAQNYYRGGAAPPPDLLRQIDRQRDRGTVQIALNSGEIEMLPSEATTDASIAEELPPGAWIAGQKIVHLTSGNIEGQQGVQLRLRDRSGDRSGFDIIELGRGKTLDYLVTLDGCYILVCPDVYADVEQPWWIFAAETGQLVTTVKYDVGDRAMMIRSISIFNSKIYYLVDRRIDPLAHQSLLRVQDLNSGKLCWEYEIEPPQIAQPNLP</sequence>
<organism evidence="1 2">
    <name type="scientific">Chamaesiphon minutus (strain ATCC 27169 / PCC 6605)</name>
    <dbReference type="NCBI Taxonomy" id="1173020"/>
    <lineage>
        <taxon>Bacteria</taxon>
        <taxon>Bacillati</taxon>
        <taxon>Cyanobacteriota</taxon>
        <taxon>Cyanophyceae</taxon>
        <taxon>Gomontiellales</taxon>
        <taxon>Chamaesiphonaceae</taxon>
        <taxon>Chamaesiphon</taxon>
    </lineage>
</organism>
<gene>
    <name evidence="1" type="ORF">Cha6605_4085</name>
</gene>
<name>K9ULG2_CHAP6</name>
<dbReference type="AlphaFoldDB" id="K9ULG2"/>
<dbReference type="HOGENOM" id="CLU_835999_0_0_3"/>
<protein>
    <recommendedName>
        <fullName evidence="3">PQQ enzyme repeat-containing protein</fullName>
    </recommendedName>
</protein>
<dbReference type="KEGG" id="cmp:Cha6605_4085"/>
<proteinExistence type="predicted"/>
<dbReference type="OrthoDB" id="9820020at2"/>
<keyword evidence="2" id="KW-1185">Reference proteome</keyword>
<dbReference type="Proteomes" id="UP000010366">
    <property type="component" value="Chromosome"/>
</dbReference>
<dbReference type="InterPro" id="IPR011047">
    <property type="entry name" value="Quinoprotein_ADH-like_sf"/>
</dbReference>
<evidence type="ECO:0000313" key="2">
    <source>
        <dbReference type="Proteomes" id="UP000010366"/>
    </source>
</evidence>
<reference evidence="1 2" key="1">
    <citation type="submission" date="2012-05" db="EMBL/GenBank/DDBJ databases">
        <title>Finished chromosome of genome of Chamaesiphon sp. PCC 6605.</title>
        <authorList>
            <consortium name="US DOE Joint Genome Institute"/>
            <person name="Gugger M."/>
            <person name="Coursin T."/>
            <person name="Rippka R."/>
            <person name="Tandeau De Marsac N."/>
            <person name="Huntemann M."/>
            <person name="Wei C.-L."/>
            <person name="Han J."/>
            <person name="Detter J.C."/>
            <person name="Han C."/>
            <person name="Tapia R."/>
            <person name="Chen A."/>
            <person name="Kyrpides N."/>
            <person name="Mavromatis K."/>
            <person name="Markowitz V."/>
            <person name="Szeto E."/>
            <person name="Ivanova N."/>
            <person name="Pagani I."/>
            <person name="Pati A."/>
            <person name="Goodwin L."/>
            <person name="Nordberg H.P."/>
            <person name="Cantor M.N."/>
            <person name="Hua S.X."/>
            <person name="Woyke T."/>
            <person name="Kerfeld C.A."/>
        </authorList>
    </citation>
    <scope>NUCLEOTIDE SEQUENCE [LARGE SCALE GENOMIC DNA]</scope>
    <source>
        <strain evidence="2">ATCC 27169 / PCC 6605</strain>
    </source>
</reference>
<evidence type="ECO:0008006" key="3">
    <source>
        <dbReference type="Google" id="ProtNLM"/>
    </source>
</evidence>